<gene>
    <name evidence="2" type="ORF">E0Z10_g4673</name>
</gene>
<evidence type="ECO:0000313" key="2">
    <source>
        <dbReference type="EMBL" id="TGJ84082.1"/>
    </source>
</evidence>
<protein>
    <recommendedName>
        <fullName evidence="1">Heterokaryon incompatibility domain-containing protein</fullName>
    </recommendedName>
</protein>
<name>A0A4Z0Z664_9PEZI</name>
<proteinExistence type="predicted"/>
<reference evidence="2 3" key="1">
    <citation type="submission" date="2019-03" db="EMBL/GenBank/DDBJ databases">
        <title>Draft genome sequence of Xylaria hypoxylon DSM 108379, a ubiquitous saprotrophic-parasitic fungi on hardwood.</title>
        <authorList>
            <person name="Buettner E."/>
            <person name="Leonhardt S."/>
            <person name="Gebauer A.M."/>
            <person name="Liers C."/>
            <person name="Hofrichter M."/>
            <person name="Kellner H."/>
        </authorList>
    </citation>
    <scope>NUCLEOTIDE SEQUENCE [LARGE SCALE GENOMIC DNA]</scope>
    <source>
        <strain evidence="2 3">DSM 108379</strain>
    </source>
</reference>
<feature type="domain" description="Heterokaryon incompatibility" evidence="1">
    <location>
        <begin position="48"/>
        <end position="151"/>
    </location>
</feature>
<accession>A0A4Z0Z664</accession>
<organism evidence="2 3">
    <name type="scientific">Xylaria hypoxylon</name>
    <dbReference type="NCBI Taxonomy" id="37992"/>
    <lineage>
        <taxon>Eukaryota</taxon>
        <taxon>Fungi</taxon>
        <taxon>Dikarya</taxon>
        <taxon>Ascomycota</taxon>
        <taxon>Pezizomycotina</taxon>
        <taxon>Sordariomycetes</taxon>
        <taxon>Xylariomycetidae</taxon>
        <taxon>Xylariales</taxon>
        <taxon>Xylariaceae</taxon>
        <taxon>Xylaria</taxon>
    </lineage>
</organism>
<dbReference type="PANTHER" id="PTHR24148">
    <property type="entry name" value="ANKYRIN REPEAT DOMAIN-CONTAINING PROTEIN 39 HOMOLOG-RELATED"/>
    <property type="match status" value="1"/>
</dbReference>
<dbReference type="AlphaFoldDB" id="A0A4Z0Z664"/>
<dbReference type="OrthoDB" id="2157530at2759"/>
<dbReference type="STRING" id="37992.A0A4Z0Z664"/>
<dbReference type="PANTHER" id="PTHR24148:SF64">
    <property type="entry name" value="HETEROKARYON INCOMPATIBILITY DOMAIN-CONTAINING PROTEIN"/>
    <property type="match status" value="1"/>
</dbReference>
<dbReference type="Proteomes" id="UP000297716">
    <property type="component" value="Unassembled WGS sequence"/>
</dbReference>
<dbReference type="EMBL" id="SKBN01000076">
    <property type="protein sequence ID" value="TGJ84082.1"/>
    <property type="molecule type" value="Genomic_DNA"/>
</dbReference>
<comment type="caution">
    <text evidence="2">The sequence shown here is derived from an EMBL/GenBank/DDBJ whole genome shotgun (WGS) entry which is preliminary data.</text>
</comment>
<sequence>MSAGNPFTRLVSAPTGGRSRLAVLEPSDEQNAPIKLTLVDADLKDTSYECISYERAKNATTVKISVNDEDHEIPEALESALRTFRRKEKPRTLWADILVGRTAEERITEGTTIRQILENADKTLCWLGPEKELSSRAFDIVHEMANRWNQACLHVDLSRDVSISRATMQQMDGIRAEIRGSAFPAITGLDFFKIWDALYDVFGSAYFRSVQCIPEIVLAKEAFVVCGRSNIRWSNYVGATRALAILQARHVKVPLLPHVLKALLCINSIEIAERRRRLGDALELFPMIQSARDCGADDPRDYVFSMIPLSTSSARVTFHSAGPQPLPRVDYSKSVQDVFIDAARYTVLERQDLIIWCNERVPCAKRIREGLPTWVPDFSAGTPPDSQWLEGNNGLRLWWETVQLRKNIRIRDDHALLVQAYPLDRVAHVSRVFDVGNFSSLCYEEYRKLPDLINETMEARDERFWRTLLMNLSSAFSETLGAQRAAPSVVMGASFQSIVAQEAVLKLLGCTPNQISTPEIQARMQTMPEVMALLPKCGKSQYFSAQFSKLSLGRRFFRTEGGRFGMTAVEDVVSVDPKLYREEREAQGLGEEGDLQNLTRMMADPLTQMMMSGFGEFLQERDPTLANSWAQAERGEYPAQQEDHLSGRGGTTKGDVVVALVGGFFPYILRPQLRAADGDDNNDDGAREGSSQLVVSDSAYEFVGDCYLHGSMSGEDFKVGTHYRTDLSKIVDISIV</sequence>
<dbReference type="InterPro" id="IPR052895">
    <property type="entry name" value="HetReg/Transcr_Mod"/>
</dbReference>
<dbReference type="InterPro" id="IPR010730">
    <property type="entry name" value="HET"/>
</dbReference>
<evidence type="ECO:0000259" key="1">
    <source>
        <dbReference type="Pfam" id="PF06985"/>
    </source>
</evidence>
<dbReference type="Pfam" id="PF06985">
    <property type="entry name" value="HET"/>
    <property type="match status" value="1"/>
</dbReference>
<evidence type="ECO:0000313" key="3">
    <source>
        <dbReference type="Proteomes" id="UP000297716"/>
    </source>
</evidence>
<keyword evidence="3" id="KW-1185">Reference proteome</keyword>